<sequence>MFEQWEYLEHGLGAWAEAHPAVGRSRTTLPRSKQYILAHAVSRNRLFNQYGIAALSCSASKLLGRQFTNKPSLQRDTGVNAGLITTEVAPTAADRH</sequence>
<protein>
    <submittedName>
        <fullName evidence="1">Uncharacterized protein</fullName>
    </submittedName>
</protein>
<dbReference type="EMBL" id="JAJHUN010000008">
    <property type="protein sequence ID" value="KAJ4154166.1"/>
    <property type="molecule type" value="Genomic_DNA"/>
</dbReference>
<comment type="caution">
    <text evidence="1">The sequence shown here is derived from an EMBL/GenBank/DDBJ whole genome shotgun (WGS) entry which is preliminary data.</text>
</comment>
<gene>
    <name evidence="1" type="ORF">LMH87_010627</name>
</gene>
<dbReference type="Proteomes" id="UP001144673">
    <property type="component" value="Chromosome 5"/>
</dbReference>
<dbReference type="KEGG" id="amus:LMH87_010627"/>
<organism evidence="1 2">
    <name type="scientific">Akanthomyces muscarius</name>
    <name type="common">Entomopathogenic fungus</name>
    <name type="synonym">Lecanicillium muscarium</name>
    <dbReference type="NCBI Taxonomy" id="2231603"/>
    <lineage>
        <taxon>Eukaryota</taxon>
        <taxon>Fungi</taxon>
        <taxon>Dikarya</taxon>
        <taxon>Ascomycota</taxon>
        <taxon>Pezizomycotina</taxon>
        <taxon>Sordariomycetes</taxon>
        <taxon>Hypocreomycetidae</taxon>
        <taxon>Hypocreales</taxon>
        <taxon>Cordycipitaceae</taxon>
        <taxon>Akanthomyces</taxon>
    </lineage>
</organism>
<keyword evidence="2" id="KW-1185">Reference proteome</keyword>
<dbReference type="GeneID" id="80897786"/>
<dbReference type="AlphaFoldDB" id="A0A9W8UND9"/>
<proteinExistence type="predicted"/>
<dbReference type="RefSeq" id="XP_056054824.1">
    <property type="nucleotide sequence ID" value="XM_056197812.1"/>
</dbReference>
<accession>A0A9W8UND9</accession>
<name>A0A9W8UND9_AKAMU</name>
<reference evidence="1" key="1">
    <citation type="journal article" date="2023" name="Access Microbiol">
        <title>De-novo genome assembly for Akanthomyces muscarius, a biocontrol agent of insect agricultural pests.</title>
        <authorList>
            <person name="Erdos Z."/>
            <person name="Studholme D.J."/>
            <person name="Raymond B."/>
            <person name="Sharma M."/>
        </authorList>
    </citation>
    <scope>NUCLEOTIDE SEQUENCE</scope>
    <source>
        <strain evidence="1">Ve6</strain>
    </source>
</reference>
<evidence type="ECO:0000313" key="2">
    <source>
        <dbReference type="Proteomes" id="UP001144673"/>
    </source>
</evidence>
<evidence type="ECO:0000313" key="1">
    <source>
        <dbReference type="EMBL" id="KAJ4154166.1"/>
    </source>
</evidence>